<keyword evidence="2" id="KW-0902">Two-component regulatory system</keyword>
<dbReference type="InterPro" id="IPR036388">
    <property type="entry name" value="WH-like_DNA-bd_sf"/>
</dbReference>
<keyword evidence="1 6" id="KW-0597">Phosphoprotein</keyword>
<dbReference type="Proteomes" id="UP000230790">
    <property type="component" value="Unassembled WGS sequence"/>
</dbReference>
<dbReference type="PANTHER" id="PTHR48111">
    <property type="entry name" value="REGULATOR OF RPOS"/>
    <property type="match status" value="1"/>
</dbReference>
<evidence type="ECO:0000256" key="7">
    <source>
        <dbReference type="PROSITE-ProRule" id="PRU01091"/>
    </source>
</evidence>
<dbReference type="GO" id="GO:0000976">
    <property type="term" value="F:transcription cis-regulatory region binding"/>
    <property type="evidence" value="ECO:0007669"/>
    <property type="project" value="TreeGrafter"/>
</dbReference>
<dbReference type="SMART" id="SM00862">
    <property type="entry name" value="Trans_reg_C"/>
    <property type="match status" value="1"/>
</dbReference>
<gene>
    <name evidence="10" type="ORF">CUN48_01815</name>
</gene>
<dbReference type="InterPro" id="IPR039420">
    <property type="entry name" value="WalR-like"/>
</dbReference>
<sequence length="248" mass="27956">MSARVLIVDDDRQIVRLLQSYLEHAGMIVFTAFDGEEAMHVIRRERPDCVVLDLMMPKRSGWDVTRWVRGDEHLAATPILMLTARVEDTDKLVGLELGADDYITKPFNPQEVVARVRAILRRARWSAQTPQAVYQIGGLRLNDHEHTVSLDGRPLDLTPTEFALLRAMMANPNYAFTRSELIERALGYDYEGLERTIDSHIKNLRRKIEPDPANPTYIETVVGVGYRLRAAPNSANGEPDARGIGAPL</sequence>
<dbReference type="AlphaFoldDB" id="A0A2M8QG92"/>
<protein>
    <submittedName>
        <fullName evidence="10">DNA-binding response regulator</fullName>
    </submittedName>
</protein>
<proteinExistence type="predicted"/>
<dbReference type="EMBL" id="PGTN01000006">
    <property type="protein sequence ID" value="PJF48809.1"/>
    <property type="molecule type" value="Genomic_DNA"/>
</dbReference>
<dbReference type="Pfam" id="PF00072">
    <property type="entry name" value="Response_reg"/>
    <property type="match status" value="1"/>
</dbReference>
<feature type="DNA-binding region" description="OmpR/PhoB-type" evidence="7">
    <location>
        <begin position="131"/>
        <end position="230"/>
    </location>
</feature>
<evidence type="ECO:0000256" key="2">
    <source>
        <dbReference type="ARBA" id="ARBA00023012"/>
    </source>
</evidence>
<organism evidence="10 11">
    <name type="scientific">Candidatus Thermofonsia Clade 3 bacterium</name>
    <dbReference type="NCBI Taxonomy" id="2364212"/>
    <lineage>
        <taxon>Bacteria</taxon>
        <taxon>Bacillati</taxon>
        <taxon>Chloroflexota</taxon>
        <taxon>Candidatus Thermofontia</taxon>
        <taxon>Candidatus Thermofonsia Clade 3</taxon>
    </lineage>
</organism>
<reference evidence="10 11" key="1">
    <citation type="submission" date="2017-11" db="EMBL/GenBank/DDBJ databases">
        <title>Evolution of Phototrophy in the Chloroflexi Phylum Driven by Horizontal Gene Transfer.</title>
        <authorList>
            <person name="Ward L.M."/>
            <person name="Hemp J."/>
            <person name="Shih P.M."/>
            <person name="Mcglynn S.E."/>
            <person name="Fischer W."/>
        </authorList>
    </citation>
    <scope>NUCLEOTIDE SEQUENCE [LARGE SCALE GENOMIC DNA]</scope>
    <source>
        <strain evidence="10">JP3_7</strain>
    </source>
</reference>
<comment type="caution">
    <text evidence="10">The sequence shown here is derived from an EMBL/GenBank/DDBJ whole genome shotgun (WGS) entry which is preliminary data.</text>
</comment>
<accession>A0A2M8QG92</accession>
<evidence type="ECO:0000256" key="4">
    <source>
        <dbReference type="ARBA" id="ARBA00023125"/>
    </source>
</evidence>
<dbReference type="GO" id="GO:0006355">
    <property type="term" value="P:regulation of DNA-templated transcription"/>
    <property type="evidence" value="ECO:0007669"/>
    <property type="project" value="InterPro"/>
</dbReference>
<dbReference type="GO" id="GO:0032993">
    <property type="term" value="C:protein-DNA complex"/>
    <property type="evidence" value="ECO:0007669"/>
    <property type="project" value="TreeGrafter"/>
</dbReference>
<dbReference type="InterPro" id="IPR001789">
    <property type="entry name" value="Sig_transdc_resp-reg_receiver"/>
</dbReference>
<dbReference type="CDD" id="cd00383">
    <property type="entry name" value="trans_reg_C"/>
    <property type="match status" value="1"/>
</dbReference>
<dbReference type="Gene3D" id="1.10.10.10">
    <property type="entry name" value="Winged helix-like DNA-binding domain superfamily/Winged helix DNA-binding domain"/>
    <property type="match status" value="1"/>
</dbReference>
<keyword evidence="5" id="KW-0804">Transcription</keyword>
<dbReference type="InterPro" id="IPR016032">
    <property type="entry name" value="Sig_transdc_resp-reg_C-effctor"/>
</dbReference>
<dbReference type="InterPro" id="IPR011006">
    <property type="entry name" value="CheY-like_superfamily"/>
</dbReference>
<dbReference type="SMART" id="SM00448">
    <property type="entry name" value="REC"/>
    <property type="match status" value="1"/>
</dbReference>
<dbReference type="PANTHER" id="PTHR48111:SF4">
    <property type="entry name" value="DNA-BINDING DUAL TRANSCRIPTIONAL REGULATOR OMPR"/>
    <property type="match status" value="1"/>
</dbReference>
<keyword evidence="3" id="KW-0805">Transcription regulation</keyword>
<dbReference type="SUPFAM" id="SSF52172">
    <property type="entry name" value="CheY-like"/>
    <property type="match status" value="1"/>
</dbReference>
<evidence type="ECO:0000256" key="6">
    <source>
        <dbReference type="PROSITE-ProRule" id="PRU00169"/>
    </source>
</evidence>
<dbReference type="FunFam" id="3.40.50.2300:FF:000001">
    <property type="entry name" value="DNA-binding response regulator PhoB"/>
    <property type="match status" value="1"/>
</dbReference>
<dbReference type="Gene3D" id="6.10.250.690">
    <property type="match status" value="1"/>
</dbReference>
<dbReference type="FunFam" id="1.10.10.10:FF:000018">
    <property type="entry name" value="DNA-binding response regulator ResD"/>
    <property type="match status" value="1"/>
</dbReference>
<evidence type="ECO:0000256" key="3">
    <source>
        <dbReference type="ARBA" id="ARBA00023015"/>
    </source>
</evidence>
<evidence type="ECO:0000313" key="10">
    <source>
        <dbReference type="EMBL" id="PJF48809.1"/>
    </source>
</evidence>
<evidence type="ECO:0000259" key="8">
    <source>
        <dbReference type="PROSITE" id="PS50110"/>
    </source>
</evidence>
<evidence type="ECO:0000313" key="11">
    <source>
        <dbReference type="Proteomes" id="UP000230790"/>
    </source>
</evidence>
<feature type="domain" description="Response regulatory" evidence="8">
    <location>
        <begin position="4"/>
        <end position="120"/>
    </location>
</feature>
<feature type="modified residue" description="4-aspartylphosphate" evidence="6">
    <location>
        <position position="53"/>
    </location>
</feature>
<dbReference type="SUPFAM" id="SSF46894">
    <property type="entry name" value="C-terminal effector domain of the bipartite response regulators"/>
    <property type="match status" value="1"/>
</dbReference>
<evidence type="ECO:0000259" key="9">
    <source>
        <dbReference type="PROSITE" id="PS51755"/>
    </source>
</evidence>
<dbReference type="GO" id="GO:0000156">
    <property type="term" value="F:phosphorelay response regulator activity"/>
    <property type="evidence" value="ECO:0007669"/>
    <property type="project" value="TreeGrafter"/>
</dbReference>
<dbReference type="InterPro" id="IPR001867">
    <property type="entry name" value="OmpR/PhoB-type_DNA-bd"/>
</dbReference>
<dbReference type="PROSITE" id="PS51755">
    <property type="entry name" value="OMPR_PHOB"/>
    <property type="match status" value="1"/>
</dbReference>
<dbReference type="Pfam" id="PF00486">
    <property type="entry name" value="Trans_reg_C"/>
    <property type="match status" value="1"/>
</dbReference>
<evidence type="ECO:0000256" key="5">
    <source>
        <dbReference type="ARBA" id="ARBA00023163"/>
    </source>
</evidence>
<dbReference type="PROSITE" id="PS50110">
    <property type="entry name" value="RESPONSE_REGULATORY"/>
    <property type="match status" value="1"/>
</dbReference>
<keyword evidence="4 7" id="KW-0238">DNA-binding</keyword>
<feature type="domain" description="OmpR/PhoB-type" evidence="9">
    <location>
        <begin position="131"/>
        <end position="230"/>
    </location>
</feature>
<dbReference type="Gene3D" id="3.40.50.2300">
    <property type="match status" value="1"/>
</dbReference>
<dbReference type="GO" id="GO:0005829">
    <property type="term" value="C:cytosol"/>
    <property type="evidence" value="ECO:0007669"/>
    <property type="project" value="TreeGrafter"/>
</dbReference>
<name>A0A2M8QG92_9CHLR</name>
<evidence type="ECO:0000256" key="1">
    <source>
        <dbReference type="ARBA" id="ARBA00022553"/>
    </source>
</evidence>